<dbReference type="AlphaFoldDB" id="A0A433RR88"/>
<dbReference type="SUPFAM" id="SSF55729">
    <property type="entry name" value="Acyl-CoA N-acyltransferases (Nat)"/>
    <property type="match status" value="1"/>
</dbReference>
<reference evidence="4 5" key="1">
    <citation type="submission" date="2014-11" db="EMBL/GenBank/DDBJ databases">
        <title>Genome sequence and analysis of novel Kurthia sp.</title>
        <authorList>
            <person name="Lawson J.N."/>
            <person name="Gonzalez J.E."/>
            <person name="Rinauldi L."/>
            <person name="Xuan Z."/>
            <person name="Firman A."/>
            <person name="Shaddox L."/>
            <person name="Trudeau A."/>
            <person name="Shah S."/>
            <person name="Reiman D."/>
        </authorList>
    </citation>
    <scope>NUCLEOTIDE SEQUENCE [LARGE SCALE GENOMIC DNA]</scope>
    <source>
        <strain evidence="4 5">3B1D</strain>
    </source>
</reference>
<dbReference type="InterPro" id="IPR050680">
    <property type="entry name" value="YpeA/RimI_acetyltransf"/>
</dbReference>
<evidence type="ECO:0000259" key="3">
    <source>
        <dbReference type="PROSITE" id="PS51186"/>
    </source>
</evidence>
<gene>
    <name evidence="4" type="ORF">QI30_14685</name>
</gene>
<organism evidence="4 5">
    <name type="scientific">Candidatus Kurthia intestinigallinarum</name>
    <dbReference type="NCBI Taxonomy" id="1562256"/>
    <lineage>
        <taxon>Bacteria</taxon>
        <taxon>Bacillati</taxon>
        <taxon>Bacillota</taxon>
        <taxon>Bacilli</taxon>
        <taxon>Bacillales</taxon>
        <taxon>Caryophanaceae</taxon>
        <taxon>Kurthia</taxon>
    </lineage>
</organism>
<name>A0A433RR88_9BACL</name>
<accession>A0A433RR88</accession>
<keyword evidence="5" id="KW-1185">Reference proteome</keyword>
<dbReference type="GO" id="GO:0016747">
    <property type="term" value="F:acyltransferase activity, transferring groups other than amino-acyl groups"/>
    <property type="evidence" value="ECO:0007669"/>
    <property type="project" value="InterPro"/>
</dbReference>
<evidence type="ECO:0000256" key="1">
    <source>
        <dbReference type="ARBA" id="ARBA00022679"/>
    </source>
</evidence>
<evidence type="ECO:0000313" key="4">
    <source>
        <dbReference type="EMBL" id="RUS53675.1"/>
    </source>
</evidence>
<dbReference type="PANTHER" id="PTHR43420:SF12">
    <property type="entry name" value="N-ACETYLTRANSFERASE DOMAIN-CONTAINING PROTEIN"/>
    <property type="match status" value="1"/>
</dbReference>
<sequence length="153" mass="17484">MFNHHLTASEALPIMLAAFERYKEDPQPSSALKETIESLEQELENGVYCIGYQLEDELVAMSKYKWMPNALYFSRLSVLPSYQRRGIASKLVDELARMALAQHKAFLQCKVRKIENGNIALYTKLGFTITTEELYTNLNGEVMAIVSMEKIIQ</sequence>
<dbReference type="CDD" id="cd04301">
    <property type="entry name" value="NAT_SF"/>
    <property type="match status" value="1"/>
</dbReference>
<keyword evidence="1" id="KW-0808">Transferase</keyword>
<feature type="domain" description="N-acetyltransferase" evidence="3">
    <location>
        <begin position="6"/>
        <end position="153"/>
    </location>
</feature>
<dbReference type="Pfam" id="PF00583">
    <property type="entry name" value="Acetyltransf_1"/>
    <property type="match status" value="1"/>
</dbReference>
<dbReference type="Gene3D" id="3.40.630.30">
    <property type="match status" value="1"/>
</dbReference>
<dbReference type="InterPro" id="IPR016181">
    <property type="entry name" value="Acyl_CoA_acyltransferase"/>
</dbReference>
<keyword evidence="2" id="KW-0012">Acyltransferase</keyword>
<evidence type="ECO:0000313" key="5">
    <source>
        <dbReference type="Proteomes" id="UP000288623"/>
    </source>
</evidence>
<comment type="caution">
    <text evidence="4">The sequence shown here is derived from an EMBL/GenBank/DDBJ whole genome shotgun (WGS) entry which is preliminary data.</text>
</comment>
<protein>
    <recommendedName>
        <fullName evidence="3">N-acetyltransferase domain-containing protein</fullName>
    </recommendedName>
</protein>
<dbReference type="OrthoDB" id="2594246at2"/>
<proteinExistence type="predicted"/>
<dbReference type="InterPro" id="IPR000182">
    <property type="entry name" value="GNAT_dom"/>
</dbReference>
<dbReference type="EMBL" id="JTFC01000038">
    <property type="protein sequence ID" value="RUS53675.1"/>
    <property type="molecule type" value="Genomic_DNA"/>
</dbReference>
<dbReference type="RefSeq" id="WP_158621045.1">
    <property type="nucleotide sequence ID" value="NZ_JTFC01000038.1"/>
</dbReference>
<dbReference type="PROSITE" id="PS51186">
    <property type="entry name" value="GNAT"/>
    <property type="match status" value="1"/>
</dbReference>
<dbReference type="Proteomes" id="UP000288623">
    <property type="component" value="Unassembled WGS sequence"/>
</dbReference>
<evidence type="ECO:0000256" key="2">
    <source>
        <dbReference type="ARBA" id="ARBA00023315"/>
    </source>
</evidence>
<dbReference type="PANTHER" id="PTHR43420">
    <property type="entry name" value="ACETYLTRANSFERASE"/>
    <property type="match status" value="1"/>
</dbReference>